<reference evidence="2 3" key="1">
    <citation type="journal article" date="2019" name="Commun. Biol.">
        <title>The bagworm genome reveals a unique fibroin gene that provides high tensile strength.</title>
        <authorList>
            <person name="Kono N."/>
            <person name="Nakamura H."/>
            <person name="Ohtoshi R."/>
            <person name="Tomita M."/>
            <person name="Numata K."/>
            <person name="Arakawa K."/>
        </authorList>
    </citation>
    <scope>NUCLEOTIDE SEQUENCE [LARGE SCALE GENOMIC DNA]</scope>
</reference>
<dbReference type="AlphaFoldDB" id="A0A4C1UP27"/>
<gene>
    <name evidence="2" type="ORF">EVAR_94211_1</name>
</gene>
<sequence>MNARNAAGRPFALTVPNLSYSVRYGVLDVNRAEPTGTADDTGVIAGAEPTPDPCPSSALSIRNEQCKGRVYGYRLVLTG</sequence>
<evidence type="ECO:0000313" key="2">
    <source>
        <dbReference type="EMBL" id="GBP27807.1"/>
    </source>
</evidence>
<name>A0A4C1UP27_EUMVA</name>
<dbReference type="EMBL" id="BGZK01000199">
    <property type="protein sequence ID" value="GBP27807.1"/>
    <property type="molecule type" value="Genomic_DNA"/>
</dbReference>
<proteinExistence type="predicted"/>
<keyword evidence="3" id="KW-1185">Reference proteome</keyword>
<protein>
    <submittedName>
        <fullName evidence="2">Uncharacterized protein</fullName>
    </submittedName>
</protein>
<organism evidence="2 3">
    <name type="scientific">Eumeta variegata</name>
    <name type="common">Bagworm moth</name>
    <name type="synonym">Eumeta japonica</name>
    <dbReference type="NCBI Taxonomy" id="151549"/>
    <lineage>
        <taxon>Eukaryota</taxon>
        <taxon>Metazoa</taxon>
        <taxon>Ecdysozoa</taxon>
        <taxon>Arthropoda</taxon>
        <taxon>Hexapoda</taxon>
        <taxon>Insecta</taxon>
        <taxon>Pterygota</taxon>
        <taxon>Neoptera</taxon>
        <taxon>Endopterygota</taxon>
        <taxon>Lepidoptera</taxon>
        <taxon>Glossata</taxon>
        <taxon>Ditrysia</taxon>
        <taxon>Tineoidea</taxon>
        <taxon>Psychidae</taxon>
        <taxon>Oiketicinae</taxon>
        <taxon>Eumeta</taxon>
    </lineage>
</organism>
<evidence type="ECO:0000313" key="3">
    <source>
        <dbReference type="Proteomes" id="UP000299102"/>
    </source>
</evidence>
<evidence type="ECO:0000256" key="1">
    <source>
        <dbReference type="SAM" id="MobiDB-lite"/>
    </source>
</evidence>
<accession>A0A4C1UP27</accession>
<comment type="caution">
    <text evidence="2">The sequence shown here is derived from an EMBL/GenBank/DDBJ whole genome shotgun (WGS) entry which is preliminary data.</text>
</comment>
<dbReference type="Proteomes" id="UP000299102">
    <property type="component" value="Unassembled WGS sequence"/>
</dbReference>
<feature type="region of interest" description="Disordered" evidence="1">
    <location>
        <begin position="35"/>
        <end position="59"/>
    </location>
</feature>